<proteinExistence type="predicted"/>
<evidence type="ECO:0000313" key="1">
    <source>
        <dbReference type="EMBL" id="KAH8995692.1"/>
    </source>
</evidence>
<keyword evidence="2" id="KW-1185">Reference proteome</keyword>
<organism evidence="1 2">
    <name type="scientific">Lactarius akahatsu</name>
    <dbReference type="NCBI Taxonomy" id="416441"/>
    <lineage>
        <taxon>Eukaryota</taxon>
        <taxon>Fungi</taxon>
        <taxon>Dikarya</taxon>
        <taxon>Basidiomycota</taxon>
        <taxon>Agaricomycotina</taxon>
        <taxon>Agaricomycetes</taxon>
        <taxon>Russulales</taxon>
        <taxon>Russulaceae</taxon>
        <taxon>Lactarius</taxon>
    </lineage>
</organism>
<reference evidence="1" key="1">
    <citation type="submission" date="2022-01" db="EMBL/GenBank/DDBJ databases">
        <title>Comparative genomics reveals a dynamic genome evolution in the ectomycorrhizal milk-cap (Lactarius) mushrooms.</title>
        <authorList>
            <consortium name="DOE Joint Genome Institute"/>
            <person name="Lebreton A."/>
            <person name="Tang N."/>
            <person name="Kuo A."/>
            <person name="LaButti K."/>
            <person name="Drula E."/>
            <person name="Barry K."/>
            <person name="Clum A."/>
            <person name="Lipzen A."/>
            <person name="Mousain D."/>
            <person name="Ng V."/>
            <person name="Wang R."/>
            <person name="Wang X."/>
            <person name="Dai Y."/>
            <person name="Henrissat B."/>
            <person name="Grigoriev I.V."/>
            <person name="Guerin-Laguette A."/>
            <person name="Yu F."/>
            <person name="Martin F.M."/>
        </authorList>
    </citation>
    <scope>NUCLEOTIDE SEQUENCE</scope>
    <source>
        <strain evidence="1">QP</strain>
    </source>
</reference>
<name>A0AAD4LNZ6_9AGAM</name>
<dbReference type="EMBL" id="JAKELL010000011">
    <property type="protein sequence ID" value="KAH8995692.1"/>
    <property type="molecule type" value="Genomic_DNA"/>
</dbReference>
<evidence type="ECO:0000313" key="2">
    <source>
        <dbReference type="Proteomes" id="UP001201163"/>
    </source>
</evidence>
<dbReference type="Proteomes" id="UP001201163">
    <property type="component" value="Unassembled WGS sequence"/>
</dbReference>
<protein>
    <submittedName>
        <fullName evidence="1">Uncharacterized protein</fullName>
    </submittedName>
</protein>
<dbReference type="AlphaFoldDB" id="A0AAD4LNZ6"/>
<accession>A0AAD4LNZ6</accession>
<sequence>MLIINRCSVISGWGLFVRARQGGNAAVVYVLCVLHLIPLSPGHELNTRFVGGRNEGLECSIEYETYDDGLGMVVGKYGEGQKSYEKTVRYTATNRFAHLVGRPTDRAARLFVSSLSPSKWAEKKKRKTITES</sequence>
<comment type="caution">
    <text evidence="1">The sequence shown here is derived from an EMBL/GenBank/DDBJ whole genome shotgun (WGS) entry which is preliminary data.</text>
</comment>
<gene>
    <name evidence="1" type="ORF">EDB92DRAFT_154676</name>
</gene>